<dbReference type="Pfam" id="PF05938">
    <property type="entry name" value="Self-incomp_S1"/>
    <property type="match status" value="1"/>
</dbReference>
<keyword evidence="4 6" id="KW-0964">Secreted</keyword>
<keyword evidence="5 6" id="KW-0732">Signal</keyword>
<reference evidence="8" key="1">
    <citation type="journal article" date="2020" name="Genome Biol.">
        <title>Gamete binning: chromosome-level and haplotype-resolved genome assembly enabled by high-throughput single-cell sequencing of gamete genomes.</title>
        <authorList>
            <person name="Campoy J.A."/>
            <person name="Sun H."/>
            <person name="Goel M."/>
            <person name="Jiao W.-B."/>
            <person name="Folz-Donahue K."/>
            <person name="Wang N."/>
            <person name="Rubio M."/>
            <person name="Liu C."/>
            <person name="Kukat C."/>
            <person name="Ruiz D."/>
            <person name="Huettel B."/>
            <person name="Schneeberger K."/>
        </authorList>
    </citation>
    <scope>NUCLEOTIDE SEQUENCE [LARGE SCALE GENOMIC DNA]</scope>
    <source>
        <strain evidence="8">cv. Rojo Pasion</strain>
    </source>
</reference>
<gene>
    <name evidence="7" type="ORF">ORAREDHAP_LOCUS474</name>
</gene>
<dbReference type="GO" id="GO:0060320">
    <property type="term" value="P:rejection of self pollen"/>
    <property type="evidence" value="ECO:0007669"/>
    <property type="project" value="UniProtKB-KW"/>
</dbReference>
<dbReference type="Proteomes" id="UP000507245">
    <property type="component" value="Unassembled WGS sequence"/>
</dbReference>
<dbReference type="EMBL" id="CAEKKB010000001">
    <property type="protein sequence ID" value="CAB4292238.1"/>
    <property type="molecule type" value="Genomic_DNA"/>
</dbReference>
<keyword evidence="8" id="KW-1185">Reference proteome</keyword>
<comment type="subcellular location">
    <subcellularLocation>
        <location evidence="1 6">Secreted</location>
    </subcellularLocation>
</comment>
<evidence type="ECO:0000256" key="1">
    <source>
        <dbReference type="ARBA" id="ARBA00004613"/>
    </source>
</evidence>
<proteinExistence type="inferred from homology"/>
<sequence>MASFIGYATLLMLLLFFTSTMCTCGKSFFPKRKHVRVKNELVGDVTLTVHCKSGDDDLGVKVLAPHAAFEFSFRPKPFFTTRFYCSFEWPGTFHYFDVYIDKRDRERCRLCYWDILPIGPCMYGKCFGWNPSEIA</sequence>
<protein>
    <recommendedName>
        <fullName evidence="6">S-protein homolog</fullName>
    </recommendedName>
</protein>
<evidence type="ECO:0000256" key="4">
    <source>
        <dbReference type="ARBA" id="ARBA00022525"/>
    </source>
</evidence>
<evidence type="ECO:0000313" key="7">
    <source>
        <dbReference type="EMBL" id="CAB4292238.1"/>
    </source>
</evidence>
<evidence type="ECO:0000256" key="6">
    <source>
        <dbReference type="RuleBase" id="RU367044"/>
    </source>
</evidence>
<evidence type="ECO:0000256" key="2">
    <source>
        <dbReference type="ARBA" id="ARBA00005581"/>
    </source>
</evidence>
<feature type="chain" id="PRO_5027138928" description="S-protein homolog" evidence="6">
    <location>
        <begin position="26"/>
        <end position="135"/>
    </location>
</feature>
<dbReference type="OrthoDB" id="1151284at2759"/>
<evidence type="ECO:0000313" key="8">
    <source>
        <dbReference type="Proteomes" id="UP000507245"/>
    </source>
</evidence>
<dbReference type="PANTHER" id="PTHR31232">
    <property type="match status" value="1"/>
</dbReference>
<dbReference type="InterPro" id="IPR010264">
    <property type="entry name" value="Self-incomp_S1"/>
</dbReference>
<name>A0A6J5W1S9_PRUAR</name>
<keyword evidence="3 6" id="KW-0713">Self-incompatibility</keyword>
<dbReference type="AlphaFoldDB" id="A0A6J5W1S9"/>
<evidence type="ECO:0000256" key="3">
    <source>
        <dbReference type="ARBA" id="ARBA00022471"/>
    </source>
</evidence>
<organism evidence="7 8">
    <name type="scientific">Prunus armeniaca</name>
    <name type="common">Apricot</name>
    <name type="synonym">Armeniaca vulgaris</name>
    <dbReference type="NCBI Taxonomy" id="36596"/>
    <lineage>
        <taxon>Eukaryota</taxon>
        <taxon>Viridiplantae</taxon>
        <taxon>Streptophyta</taxon>
        <taxon>Embryophyta</taxon>
        <taxon>Tracheophyta</taxon>
        <taxon>Spermatophyta</taxon>
        <taxon>Magnoliopsida</taxon>
        <taxon>eudicotyledons</taxon>
        <taxon>Gunneridae</taxon>
        <taxon>Pentapetalae</taxon>
        <taxon>rosids</taxon>
        <taxon>fabids</taxon>
        <taxon>Rosales</taxon>
        <taxon>Rosaceae</taxon>
        <taxon>Amygdaloideae</taxon>
        <taxon>Amygdaleae</taxon>
        <taxon>Prunus</taxon>
    </lineage>
</organism>
<dbReference type="PANTHER" id="PTHR31232:SF43">
    <property type="entry name" value="S-PROTEIN HOMOLOG 29-RELATED"/>
    <property type="match status" value="1"/>
</dbReference>
<accession>A0A6J5W1S9</accession>
<feature type="signal peptide" evidence="6">
    <location>
        <begin position="1"/>
        <end position="25"/>
    </location>
</feature>
<comment type="similarity">
    <text evidence="2 6">Belongs to the plant self-incompatibility (S1) protein family.</text>
</comment>
<dbReference type="GO" id="GO:0005576">
    <property type="term" value="C:extracellular region"/>
    <property type="evidence" value="ECO:0007669"/>
    <property type="project" value="UniProtKB-SubCell"/>
</dbReference>
<evidence type="ECO:0000256" key="5">
    <source>
        <dbReference type="ARBA" id="ARBA00022729"/>
    </source>
</evidence>